<dbReference type="OrthoDB" id="9796196at2"/>
<reference evidence="12" key="1">
    <citation type="submission" date="2016-10" db="EMBL/GenBank/DDBJ databases">
        <authorList>
            <person name="Varghese N."/>
            <person name="Submissions S."/>
        </authorList>
    </citation>
    <scope>NUCLEOTIDE SEQUENCE [LARGE SCALE GENOMIC DNA]</scope>
    <source>
        <strain evidence="12">LMG 26416</strain>
    </source>
</reference>
<dbReference type="HAMAP" id="MF_00135">
    <property type="entry name" value="PRAI"/>
    <property type="match status" value="1"/>
</dbReference>
<dbReference type="AlphaFoldDB" id="A0A1H7KT71"/>
<dbReference type="RefSeq" id="WP_090548223.1">
    <property type="nucleotide sequence ID" value="NZ_FNSR01000002.1"/>
</dbReference>
<dbReference type="NCBIfam" id="NF002299">
    <property type="entry name" value="PRK01222.1-6"/>
    <property type="match status" value="1"/>
</dbReference>
<comment type="catalytic activity">
    <reaction evidence="1 9">
        <text>N-(5-phospho-beta-D-ribosyl)anthranilate = 1-(2-carboxyphenylamino)-1-deoxy-D-ribulose 5-phosphate</text>
        <dbReference type="Rhea" id="RHEA:21540"/>
        <dbReference type="ChEBI" id="CHEBI:18277"/>
        <dbReference type="ChEBI" id="CHEBI:58613"/>
        <dbReference type="EC" id="5.3.1.24"/>
    </reaction>
</comment>
<dbReference type="SUPFAM" id="SSF51366">
    <property type="entry name" value="Ribulose-phoshate binding barrel"/>
    <property type="match status" value="1"/>
</dbReference>
<dbReference type="GO" id="GO:0000162">
    <property type="term" value="P:L-tryptophan biosynthetic process"/>
    <property type="evidence" value="ECO:0007669"/>
    <property type="project" value="UniProtKB-UniRule"/>
</dbReference>
<dbReference type="InterPro" id="IPR013785">
    <property type="entry name" value="Aldolase_TIM"/>
</dbReference>
<keyword evidence="12" id="KW-1185">Reference proteome</keyword>
<keyword evidence="6 9" id="KW-0822">Tryptophan biosynthesis</keyword>
<evidence type="ECO:0000313" key="11">
    <source>
        <dbReference type="EMBL" id="SEK90011.1"/>
    </source>
</evidence>
<organism evidence="11 12">
    <name type="scientific">Paraburkholderia caballeronis</name>
    <dbReference type="NCBI Taxonomy" id="416943"/>
    <lineage>
        <taxon>Bacteria</taxon>
        <taxon>Pseudomonadati</taxon>
        <taxon>Pseudomonadota</taxon>
        <taxon>Betaproteobacteria</taxon>
        <taxon>Burkholderiales</taxon>
        <taxon>Burkholderiaceae</taxon>
        <taxon>Paraburkholderia</taxon>
    </lineage>
</organism>
<dbReference type="PANTHER" id="PTHR42894:SF1">
    <property type="entry name" value="N-(5'-PHOSPHORIBOSYL)ANTHRANILATE ISOMERASE"/>
    <property type="match status" value="1"/>
</dbReference>
<evidence type="ECO:0000256" key="8">
    <source>
        <dbReference type="ARBA" id="ARBA00023235"/>
    </source>
</evidence>
<dbReference type="STRING" id="416943.SAMN05445871_4133"/>
<comment type="pathway">
    <text evidence="2 9">Amino-acid biosynthesis; L-tryptophan biosynthesis; L-tryptophan from chorismate: step 3/5.</text>
</comment>
<keyword evidence="5 9" id="KW-0028">Amino-acid biosynthesis</keyword>
<evidence type="ECO:0000256" key="7">
    <source>
        <dbReference type="ARBA" id="ARBA00023141"/>
    </source>
</evidence>
<dbReference type="InterPro" id="IPR044643">
    <property type="entry name" value="TrpF_fam"/>
</dbReference>
<evidence type="ECO:0000256" key="3">
    <source>
        <dbReference type="ARBA" id="ARBA00012572"/>
    </source>
</evidence>
<evidence type="ECO:0000256" key="2">
    <source>
        <dbReference type="ARBA" id="ARBA00004664"/>
    </source>
</evidence>
<dbReference type="EMBL" id="FOAJ01000004">
    <property type="protein sequence ID" value="SEK90011.1"/>
    <property type="molecule type" value="Genomic_DNA"/>
</dbReference>
<sequence>MTSADLPAPHDAAASDRAPAAHRTRIKLCGLSTPESVAHAIALGADAIGLVFYPPSPRSVSIAQAVELTREIPPFVSVVGLFVNATPQWIGEVASNVSLTLLQFHGDETPGQCESLASVAGLPWLRALRVAPDTREADLIESAHRYSSASGLLFDTHVDGYGGGGKVFDWSLIPAGLARRAVLSGGLNAQNVSEAIRQVRPFAVDVSSGIEVPGAKGVKDHARMAAFVSAVREADAQ</sequence>
<evidence type="ECO:0000313" key="12">
    <source>
        <dbReference type="Proteomes" id="UP000199120"/>
    </source>
</evidence>
<dbReference type="InterPro" id="IPR001240">
    <property type="entry name" value="PRAI_dom"/>
</dbReference>
<evidence type="ECO:0000256" key="4">
    <source>
        <dbReference type="ARBA" id="ARBA00022272"/>
    </source>
</evidence>
<dbReference type="Gene3D" id="3.20.20.70">
    <property type="entry name" value="Aldolase class I"/>
    <property type="match status" value="1"/>
</dbReference>
<keyword evidence="8 9" id="KW-0413">Isomerase</keyword>
<accession>A0A1H7KT71</accession>
<evidence type="ECO:0000256" key="9">
    <source>
        <dbReference type="HAMAP-Rule" id="MF_00135"/>
    </source>
</evidence>
<evidence type="ECO:0000259" key="10">
    <source>
        <dbReference type="Pfam" id="PF00697"/>
    </source>
</evidence>
<evidence type="ECO:0000256" key="6">
    <source>
        <dbReference type="ARBA" id="ARBA00022822"/>
    </source>
</evidence>
<comment type="similarity">
    <text evidence="9">Belongs to the TrpF family.</text>
</comment>
<evidence type="ECO:0000256" key="1">
    <source>
        <dbReference type="ARBA" id="ARBA00001164"/>
    </source>
</evidence>
<feature type="domain" description="N-(5'phosphoribosyl) anthranilate isomerase (PRAI)" evidence="10">
    <location>
        <begin position="27"/>
        <end position="229"/>
    </location>
</feature>
<gene>
    <name evidence="9" type="primary">trpF</name>
    <name evidence="11" type="ORF">SAMN05192542_10446</name>
</gene>
<protein>
    <recommendedName>
        <fullName evidence="4 9">N-(5'-phosphoribosyl)anthranilate isomerase</fullName>
        <shortName evidence="9">PRAI</shortName>
        <ecNumber evidence="3 9">5.3.1.24</ecNumber>
    </recommendedName>
</protein>
<dbReference type="UniPathway" id="UPA00035">
    <property type="reaction ID" value="UER00042"/>
</dbReference>
<dbReference type="NCBIfam" id="NF002298">
    <property type="entry name" value="PRK01222.1-4"/>
    <property type="match status" value="1"/>
</dbReference>
<proteinExistence type="inferred from homology"/>
<dbReference type="CDD" id="cd00405">
    <property type="entry name" value="PRAI"/>
    <property type="match status" value="1"/>
</dbReference>
<dbReference type="InterPro" id="IPR011060">
    <property type="entry name" value="RibuloseP-bd_barrel"/>
</dbReference>
<dbReference type="GO" id="GO:0004640">
    <property type="term" value="F:phosphoribosylanthranilate isomerase activity"/>
    <property type="evidence" value="ECO:0007669"/>
    <property type="project" value="UniProtKB-UniRule"/>
</dbReference>
<dbReference type="Proteomes" id="UP000199120">
    <property type="component" value="Unassembled WGS sequence"/>
</dbReference>
<keyword evidence="7 9" id="KW-0057">Aromatic amino acid biosynthesis</keyword>
<evidence type="ECO:0000256" key="5">
    <source>
        <dbReference type="ARBA" id="ARBA00022605"/>
    </source>
</evidence>
<dbReference type="EC" id="5.3.1.24" evidence="3 9"/>
<dbReference type="Pfam" id="PF00697">
    <property type="entry name" value="PRAI"/>
    <property type="match status" value="1"/>
</dbReference>
<name>A0A1H7KT71_9BURK</name>
<dbReference type="PANTHER" id="PTHR42894">
    <property type="entry name" value="N-(5'-PHOSPHORIBOSYL)ANTHRANILATE ISOMERASE"/>
    <property type="match status" value="1"/>
</dbReference>